<sequence length="227" mass="22809">MTYCSECGQPLATPSAKFCSACGSAVPSATATTPPPEVVAPTAAPGTLPPVSPRVQPRDPSRALPAGPPPATSRRRGRFVWLCLLVIIGLIAAFMLGARSNGDEGAATNPPTGETAAVEPGAESTPGTATGEASGPASQPSPASSGPGGTNGPVMPSVVGMVLQDAQDLLQSQGSYLMDQVDATGGGRFQFFDSNWKVCSQEPSAGAPLASTDVVTLDTVKLDESCP</sequence>
<feature type="region of interest" description="Disordered" evidence="1">
    <location>
        <begin position="104"/>
        <end position="157"/>
    </location>
</feature>
<feature type="region of interest" description="Disordered" evidence="1">
    <location>
        <begin position="42"/>
        <end position="73"/>
    </location>
</feature>
<keyword evidence="2" id="KW-0812">Transmembrane</keyword>
<gene>
    <name evidence="4" type="ORF">UFOPK4061_01273</name>
</gene>
<evidence type="ECO:0000313" key="4">
    <source>
        <dbReference type="EMBL" id="CAB5018894.1"/>
    </source>
</evidence>
<feature type="transmembrane region" description="Helical" evidence="2">
    <location>
        <begin position="79"/>
        <end position="98"/>
    </location>
</feature>
<name>A0A6J7QXI7_9ZZZZ</name>
<dbReference type="Pfam" id="PF03793">
    <property type="entry name" value="PASTA"/>
    <property type="match status" value="1"/>
</dbReference>
<evidence type="ECO:0000259" key="3">
    <source>
        <dbReference type="PROSITE" id="PS51178"/>
    </source>
</evidence>
<dbReference type="PROSITE" id="PS51178">
    <property type="entry name" value="PASTA"/>
    <property type="match status" value="1"/>
</dbReference>
<keyword evidence="2" id="KW-1133">Transmembrane helix</keyword>
<dbReference type="Pfam" id="PF13248">
    <property type="entry name" value="Zn_ribbon_3"/>
    <property type="match status" value="1"/>
</dbReference>
<keyword evidence="2" id="KW-0472">Membrane</keyword>
<dbReference type="AlphaFoldDB" id="A0A6J7QXI7"/>
<dbReference type="InterPro" id="IPR005543">
    <property type="entry name" value="PASTA_dom"/>
</dbReference>
<evidence type="ECO:0000256" key="2">
    <source>
        <dbReference type="SAM" id="Phobius"/>
    </source>
</evidence>
<dbReference type="CDD" id="cd06577">
    <property type="entry name" value="PASTA_pknB"/>
    <property type="match status" value="1"/>
</dbReference>
<feature type="domain" description="PASTA" evidence="3">
    <location>
        <begin position="149"/>
        <end position="221"/>
    </location>
</feature>
<feature type="compositionally biased region" description="Low complexity" evidence="1">
    <location>
        <begin position="133"/>
        <end position="145"/>
    </location>
</feature>
<accession>A0A6J7QXI7</accession>
<reference evidence="4" key="1">
    <citation type="submission" date="2020-05" db="EMBL/GenBank/DDBJ databases">
        <authorList>
            <person name="Chiriac C."/>
            <person name="Salcher M."/>
            <person name="Ghai R."/>
            <person name="Kavagutti S V."/>
        </authorList>
    </citation>
    <scope>NUCLEOTIDE SEQUENCE</scope>
</reference>
<proteinExistence type="predicted"/>
<dbReference type="Gene3D" id="3.30.10.20">
    <property type="match status" value="1"/>
</dbReference>
<evidence type="ECO:0000256" key="1">
    <source>
        <dbReference type="SAM" id="MobiDB-lite"/>
    </source>
</evidence>
<protein>
    <submittedName>
        <fullName evidence="4">Unannotated protein</fullName>
    </submittedName>
</protein>
<dbReference type="InterPro" id="IPR059113">
    <property type="entry name" value="Znf_ribbon"/>
</dbReference>
<dbReference type="EMBL" id="CAFBPD010000233">
    <property type="protein sequence ID" value="CAB5018894.1"/>
    <property type="molecule type" value="Genomic_DNA"/>
</dbReference>
<organism evidence="4">
    <name type="scientific">freshwater metagenome</name>
    <dbReference type="NCBI Taxonomy" id="449393"/>
    <lineage>
        <taxon>unclassified sequences</taxon>
        <taxon>metagenomes</taxon>
        <taxon>ecological metagenomes</taxon>
    </lineage>
</organism>